<sequence>MKVKISTIYIFIFCIAFIPTGGVFGIDLNYWIRYILGAIWCIVGVQLISNRKNKAIDGGIIKNYYSFLLIPFIIMIIHIPIVYFIYNQHFDSAVFNRIISYFIQRCILLAIPLVAALYFKRNAIKYTFYALCIDYSLVIINAIIKYGIGSFVKFALSAWKDEWNEWQASNSIASALEVHDLTFAFGFFVLYYLLFSEQKNKLKDVKFWIAFFYMWLGFKRIEMVAILIAIITMKVMLKKIGRQEIKARSAIINIGMIGVFVAFIAIVKSSEIQDLALQYAINFNGRLQGYALLKDYYSMSLLFLGHGYCYSTLILDRLKDLSIIHSDILKSFVDYGFIGFCLWISYYVYFLPKKFLNESKSSMSKKTAIIMITFSIYAMITYLTDNTNVYFCFQTAYLLIPFAVLFEGMKRE</sequence>
<feature type="transmembrane region" description="Helical" evidence="1">
    <location>
        <begin position="250"/>
        <end position="267"/>
    </location>
</feature>
<protein>
    <recommendedName>
        <fullName evidence="4">O-antigen ligase domain-containing protein</fullName>
    </recommendedName>
</protein>
<keyword evidence="1" id="KW-1133">Transmembrane helix</keyword>
<dbReference type="GeneID" id="66465908"/>
<feature type="transmembrane region" description="Helical" evidence="1">
    <location>
        <begin position="296"/>
        <end position="315"/>
    </location>
</feature>
<accession>A0A415LHU3</accession>
<feature type="transmembrane region" description="Helical" evidence="1">
    <location>
        <begin position="126"/>
        <end position="152"/>
    </location>
</feature>
<dbReference type="AlphaFoldDB" id="A0A415LHU3"/>
<keyword evidence="1" id="KW-0812">Transmembrane</keyword>
<feature type="transmembrane region" description="Helical" evidence="1">
    <location>
        <begin position="64"/>
        <end position="86"/>
    </location>
</feature>
<reference evidence="2 3" key="1">
    <citation type="submission" date="2018-08" db="EMBL/GenBank/DDBJ databases">
        <title>A genome reference for cultivated species of the human gut microbiota.</title>
        <authorList>
            <person name="Zou Y."/>
            <person name="Xue W."/>
            <person name="Luo G."/>
        </authorList>
    </citation>
    <scope>NUCLEOTIDE SEQUENCE [LARGE SCALE GENOMIC DNA]</scope>
    <source>
        <strain evidence="2 3">AF37-4</strain>
    </source>
</reference>
<evidence type="ECO:0000313" key="2">
    <source>
        <dbReference type="EMBL" id="RHL48119.1"/>
    </source>
</evidence>
<feature type="transmembrane region" description="Helical" evidence="1">
    <location>
        <begin position="98"/>
        <end position="119"/>
    </location>
</feature>
<evidence type="ECO:0000313" key="3">
    <source>
        <dbReference type="Proteomes" id="UP000283314"/>
    </source>
</evidence>
<name>A0A415LHU3_9FIRM</name>
<feature type="transmembrane region" description="Helical" evidence="1">
    <location>
        <begin position="31"/>
        <end position="48"/>
    </location>
</feature>
<feature type="transmembrane region" description="Helical" evidence="1">
    <location>
        <begin position="7"/>
        <end position="25"/>
    </location>
</feature>
<organism evidence="2 3">
    <name type="scientific">Eubacterium ventriosum</name>
    <dbReference type="NCBI Taxonomy" id="39496"/>
    <lineage>
        <taxon>Bacteria</taxon>
        <taxon>Bacillati</taxon>
        <taxon>Bacillota</taxon>
        <taxon>Clostridia</taxon>
        <taxon>Eubacteriales</taxon>
        <taxon>Eubacteriaceae</taxon>
        <taxon>Eubacterium</taxon>
    </lineage>
</organism>
<feature type="transmembrane region" description="Helical" evidence="1">
    <location>
        <begin position="207"/>
        <end position="230"/>
    </location>
</feature>
<feature type="transmembrane region" description="Helical" evidence="1">
    <location>
        <begin position="335"/>
        <end position="351"/>
    </location>
</feature>
<gene>
    <name evidence="2" type="ORF">DW018_01515</name>
</gene>
<feature type="transmembrane region" description="Helical" evidence="1">
    <location>
        <begin position="388"/>
        <end position="406"/>
    </location>
</feature>
<comment type="caution">
    <text evidence="2">The sequence shown here is derived from an EMBL/GenBank/DDBJ whole genome shotgun (WGS) entry which is preliminary data.</text>
</comment>
<proteinExistence type="predicted"/>
<evidence type="ECO:0000256" key="1">
    <source>
        <dbReference type="SAM" id="Phobius"/>
    </source>
</evidence>
<evidence type="ECO:0008006" key="4">
    <source>
        <dbReference type="Google" id="ProtNLM"/>
    </source>
</evidence>
<dbReference type="EMBL" id="QROT01000001">
    <property type="protein sequence ID" value="RHL48119.1"/>
    <property type="molecule type" value="Genomic_DNA"/>
</dbReference>
<feature type="transmembrane region" description="Helical" evidence="1">
    <location>
        <begin position="363"/>
        <end position="382"/>
    </location>
</feature>
<keyword evidence="1" id="KW-0472">Membrane</keyword>
<dbReference type="Proteomes" id="UP000283314">
    <property type="component" value="Unassembled WGS sequence"/>
</dbReference>
<dbReference type="RefSeq" id="WP_118379129.1">
    <property type="nucleotide sequence ID" value="NZ_CABJDQ010000001.1"/>
</dbReference>